<reference evidence="1 2" key="1">
    <citation type="submission" date="2020-07" db="EMBL/GenBank/DDBJ databases">
        <title>Complete genome and description of Corynebacterium incognita strain Marseille-Q3630 sp. nov.</title>
        <authorList>
            <person name="Boxberger M."/>
        </authorList>
    </citation>
    <scope>NUCLEOTIDE SEQUENCE [LARGE SCALE GENOMIC DNA]</scope>
    <source>
        <strain evidence="1 2">Marseille-Q3630</strain>
    </source>
</reference>
<evidence type="ECO:0008006" key="3">
    <source>
        <dbReference type="Google" id="ProtNLM"/>
    </source>
</evidence>
<gene>
    <name evidence="1" type="ORF">H0194_09985</name>
</gene>
<dbReference type="RefSeq" id="WP_185175726.1">
    <property type="nucleotide sequence ID" value="NZ_CP059404.1"/>
</dbReference>
<evidence type="ECO:0000313" key="2">
    <source>
        <dbReference type="Proteomes" id="UP000515743"/>
    </source>
</evidence>
<dbReference type="AlphaFoldDB" id="A0A7G7CP35"/>
<organism evidence="1 2">
    <name type="scientific">Corynebacterium incognita</name>
    <dbReference type="NCBI Taxonomy" id="2754725"/>
    <lineage>
        <taxon>Bacteria</taxon>
        <taxon>Bacillati</taxon>
        <taxon>Actinomycetota</taxon>
        <taxon>Actinomycetes</taxon>
        <taxon>Mycobacteriales</taxon>
        <taxon>Corynebacteriaceae</taxon>
        <taxon>Corynebacterium</taxon>
    </lineage>
</organism>
<dbReference type="EMBL" id="CP059404">
    <property type="protein sequence ID" value="QNE89351.1"/>
    <property type="molecule type" value="Genomic_DNA"/>
</dbReference>
<protein>
    <recommendedName>
        <fullName evidence="3">Glycosyl hydrolase family 98 putative carbohydrate-binding module domain-containing protein</fullName>
    </recommendedName>
</protein>
<keyword evidence="2" id="KW-1185">Reference proteome</keyword>
<dbReference type="KEGG" id="cik:H0194_09985"/>
<sequence>MRTPKMPSPKEIMQMLPQAKEAIAAAITIITLIAGALGSVGSSTSAPSKGNTGINVPAPKPSIGIGTVCTGNFDYWGDINGGYQFRDTVVIGNKNYLKSDRSPNRHYGAALNGSYKEFKTVLGPIGDGNVAGVLHVYLDGERIKTITHNLGDAPKLITVPLSRTNKEFAVELAETDGSRGTDLALGTPCFQK</sequence>
<evidence type="ECO:0000313" key="1">
    <source>
        <dbReference type="EMBL" id="QNE89351.1"/>
    </source>
</evidence>
<dbReference type="Proteomes" id="UP000515743">
    <property type="component" value="Chromosome"/>
</dbReference>
<proteinExistence type="predicted"/>
<name>A0A7G7CP35_9CORY</name>
<accession>A0A7G7CP35</accession>